<feature type="region of interest" description="Disordered" evidence="15">
    <location>
        <begin position="467"/>
        <end position="486"/>
    </location>
</feature>
<dbReference type="Pfam" id="PF00512">
    <property type="entry name" value="HisKA"/>
    <property type="match status" value="1"/>
</dbReference>
<dbReference type="Pfam" id="PF00672">
    <property type="entry name" value="HAMP"/>
    <property type="match status" value="1"/>
</dbReference>
<evidence type="ECO:0000259" key="18">
    <source>
        <dbReference type="PROSITE" id="PS50885"/>
    </source>
</evidence>
<dbReference type="Gene3D" id="3.30.565.10">
    <property type="entry name" value="Histidine kinase-like ATPase, C-terminal domain"/>
    <property type="match status" value="1"/>
</dbReference>
<dbReference type="HOGENOM" id="CLU_000445_89_27_4"/>
<evidence type="ECO:0000256" key="11">
    <source>
        <dbReference type="ARBA" id="ARBA00022840"/>
    </source>
</evidence>
<proteinExistence type="predicted"/>
<dbReference type="EMBL" id="AFBQ01000131">
    <property type="protein sequence ID" value="EHY31655.1"/>
    <property type="molecule type" value="Genomic_DNA"/>
</dbReference>
<dbReference type="InterPro" id="IPR004358">
    <property type="entry name" value="Sig_transdc_His_kin-like_C"/>
</dbReference>
<feature type="domain" description="HAMP" evidence="18">
    <location>
        <begin position="180"/>
        <end position="233"/>
    </location>
</feature>
<keyword evidence="14 16" id="KW-0472">Membrane</keyword>
<dbReference type="InterPro" id="IPR038421">
    <property type="entry name" value="RisS_PPD_sf"/>
</dbReference>
<evidence type="ECO:0000256" key="6">
    <source>
        <dbReference type="ARBA" id="ARBA00022553"/>
    </source>
</evidence>
<dbReference type="RefSeq" id="WP_008541744.1">
    <property type="nucleotide sequence ID" value="NZ_JH604937.1"/>
</dbReference>
<comment type="caution">
    <text evidence="19">The sequence shown here is derived from an EMBL/GenBank/DDBJ whole genome shotgun (WGS) entry which is preliminary data.</text>
</comment>
<dbReference type="Pfam" id="PF02518">
    <property type="entry name" value="HATPase_c"/>
    <property type="match status" value="1"/>
</dbReference>
<dbReference type="PATRIC" id="fig|762967.3.peg.774"/>
<name>H3KE11_9BURK</name>
<evidence type="ECO:0000256" key="14">
    <source>
        <dbReference type="ARBA" id="ARBA00023136"/>
    </source>
</evidence>
<dbReference type="SUPFAM" id="SSF55874">
    <property type="entry name" value="ATPase domain of HSP90 chaperone/DNA topoisomerase II/histidine kinase"/>
    <property type="match status" value="1"/>
</dbReference>
<comment type="subcellular location">
    <subcellularLocation>
        <location evidence="2">Cell inner membrane</location>
        <topology evidence="2">Multi-pass membrane protein</topology>
    </subcellularLocation>
</comment>
<reference evidence="19 20" key="1">
    <citation type="submission" date="2011-11" db="EMBL/GenBank/DDBJ databases">
        <authorList>
            <person name="Weinstock G."/>
            <person name="Sodergren E."/>
            <person name="Clifton S."/>
            <person name="Fulton L."/>
            <person name="Fulton B."/>
            <person name="Courtney L."/>
            <person name="Fronick C."/>
            <person name="Harrison M."/>
            <person name="Strong C."/>
            <person name="Farmer C."/>
            <person name="Delahaunty K."/>
            <person name="Markovic C."/>
            <person name="Hall O."/>
            <person name="Minx P."/>
            <person name="Tomlinson C."/>
            <person name="Mitreva M."/>
            <person name="Hou S."/>
            <person name="Chen J."/>
            <person name="Wollam A."/>
            <person name="Pepin K.H."/>
            <person name="Johnson M."/>
            <person name="Bhonagiri V."/>
            <person name="Zhang X."/>
            <person name="Suruliraj S."/>
            <person name="Warren W."/>
            <person name="Chinwalla A."/>
            <person name="Mardis E.R."/>
            <person name="Wilson R.K."/>
        </authorList>
    </citation>
    <scope>NUCLEOTIDE SEQUENCE [LARGE SCALE GENOMIC DNA]</scope>
    <source>
        <strain evidence="19 20">YIT 11816</strain>
    </source>
</reference>
<feature type="domain" description="Histidine kinase" evidence="17">
    <location>
        <begin position="241"/>
        <end position="459"/>
    </location>
</feature>
<dbReference type="Proteomes" id="UP000004956">
    <property type="component" value="Unassembled WGS sequence"/>
</dbReference>
<sequence length="486" mass="53657">MSWIAKLKTRRPSLFWRTFLMLCGLIFFSVIGWLQSFRVLSELPYSQGVAQHIVSTVNITKYALVTADPLYRTDFLQALAAREGVLISPRDDTDRVVRIASDGSTGLIEQLVRAQLGQDTVLATKVNGNEGLWVTFDIDGDQYWLQTKDDALDPPYGTAWLWWAIAAGAASLFGATLLTRHVIDPLARLSQFATQLGQGRQPDPLPENASTAEIQAVNVSFNRMVKDLQNIEADRELLLAGVSHDLRTPITRLRLEIELSSLSDDSRTAMVSDLEQMENIVNQFLAYSRRSSEAQVMVNLSEALDAALHNARIESDSSVDLRKMTGKEKIGPDGSFPELWVMAHPLELSRAIQNLITNAMRYGRSDDGILHLSIGLEKSEDQRDAVLTVEDRGQGLPPEERERVMRPFERGESARTGVSGSGLGLSIVDRIVRRSGGSVELLSAVPRGLLVKVKFPVLAPSALKKALKETDKAADKIAKDEPEAEA</sequence>
<keyword evidence="13" id="KW-0902">Two-component regulatory system</keyword>
<dbReference type="SMART" id="SM00388">
    <property type="entry name" value="HisKA"/>
    <property type="match status" value="1"/>
</dbReference>
<dbReference type="SUPFAM" id="SSF47384">
    <property type="entry name" value="Homodimeric domain of signal transducing histidine kinase"/>
    <property type="match status" value="1"/>
</dbReference>
<dbReference type="SMART" id="SM00387">
    <property type="entry name" value="HATPase_c"/>
    <property type="match status" value="1"/>
</dbReference>
<evidence type="ECO:0000256" key="2">
    <source>
        <dbReference type="ARBA" id="ARBA00004429"/>
    </source>
</evidence>
<dbReference type="PANTHER" id="PTHR44936:SF5">
    <property type="entry name" value="SENSOR HISTIDINE KINASE ENVZ"/>
    <property type="match status" value="1"/>
</dbReference>
<dbReference type="GO" id="GO:0005886">
    <property type="term" value="C:plasma membrane"/>
    <property type="evidence" value="ECO:0007669"/>
    <property type="project" value="UniProtKB-SubCell"/>
</dbReference>
<evidence type="ECO:0000313" key="20">
    <source>
        <dbReference type="Proteomes" id="UP000004956"/>
    </source>
</evidence>
<dbReference type="InterPro" id="IPR050980">
    <property type="entry name" value="2C_sensor_his_kinase"/>
</dbReference>
<dbReference type="Gene3D" id="1.10.287.130">
    <property type="match status" value="1"/>
</dbReference>
<keyword evidence="9" id="KW-0547">Nucleotide-binding</keyword>
<dbReference type="GO" id="GO:0000155">
    <property type="term" value="F:phosphorelay sensor kinase activity"/>
    <property type="evidence" value="ECO:0007669"/>
    <property type="project" value="InterPro"/>
</dbReference>
<keyword evidence="5" id="KW-0997">Cell inner membrane</keyword>
<feature type="transmembrane region" description="Helical" evidence="16">
    <location>
        <begin position="14"/>
        <end position="34"/>
    </location>
</feature>
<evidence type="ECO:0000256" key="16">
    <source>
        <dbReference type="SAM" id="Phobius"/>
    </source>
</evidence>
<dbReference type="CDD" id="cd00082">
    <property type="entry name" value="HisKA"/>
    <property type="match status" value="1"/>
</dbReference>
<keyword evidence="6" id="KW-0597">Phosphoprotein</keyword>
<dbReference type="InterPro" id="IPR036890">
    <property type="entry name" value="HATPase_C_sf"/>
</dbReference>
<dbReference type="InterPro" id="IPR036097">
    <property type="entry name" value="HisK_dim/P_sf"/>
</dbReference>
<evidence type="ECO:0000256" key="5">
    <source>
        <dbReference type="ARBA" id="ARBA00022519"/>
    </source>
</evidence>
<dbReference type="InterPro" id="IPR005467">
    <property type="entry name" value="His_kinase_dom"/>
</dbReference>
<evidence type="ECO:0000256" key="13">
    <source>
        <dbReference type="ARBA" id="ARBA00023012"/>
    </source>
</evidence>
<keyword evidence="8 16" id="KW-0812">Transmembrane</keyword>
<evidence type="ECO:0000256" key="10">
    <source>
        <dbReference type="ARBA" id="ARBA00022777"/>
    </source>
</evidence>
<evidence type="ECO:0000256" key="12">
    <source>
        <dbReference type="ARBA" id="ARBA00022989"/>
    </source>
</evidence>
<keyword evidence="11" id="KW-0067">ATP-binding</keyword>
<evidence type="ECO:0000256" key="1">
    <source>
        <dbReference type="ARBA" id="ARBA00000085"/>
    </source>
</evidence>
<dbReference type="AlphaFoldDB" id="H3KE11"/>
<comment type="catalytic activity">
    <reaction evidence="1">
        <text>ATP + protein L-histidine = ADP + protein N-phospho-L-histidine.</text>
        <dbReference type="EC" id="2.7.13.3"/>
    </reaction>
</comment>
<dbReference type="InterPro" id="IPR003661">
    <property type="entry name" value="HisK_dim/P_dom"/>
</dbReference>
<dbReference type="InterPro" id="IPR032408">
    <property type="entry name" value="RisS_PPD"/>
</dbReference>
<dbReference type="PRINTS" id="PR00344">
    <property type="entry name" value="BCTRLSENSOR"/>
</dbReference>
<keyword evidence="20" id="KW-1185">Reference proteome</keyword>
<dbReference type="Gene3D" id="3.30.450.300">
    <property type="entry name" value="Sensor histidine kinase RisS, periplasmic domain"/>
    <property type="match status" value="1"/>
</dbReference>
<dbReference type="STRING" id="762967.HMPREF9440_00972"/>
<dbReference type="InterPro" id="IPR003660">
    <property type="entry name" value="HAMP_dom"/>
</dbReference>
<evidence type="ECO:0000256" key="7">
    <source>
        <dbReference type="ARBA" id="ARBA00022679"/>
    </source>
</evidence>
<evidence type="ECO:0000256" key="3">
    <source>
        <dbReference type="ARBA" id="ARBA00012438"/>
    </source>
</evidence>
<evidence type="ECO:0000313" key="19">
    <source>
        <dbReference type="EMBL" id="EHY31655.1"/>
    </source>
</evidence>
<dbReference type="Pfam" id="PF16524">
    <property type="entry name" value="RisS_PPD"/>
    <property type="match status" value="1"/>
</dbReference>
<protein>
    <recommendedName>
        <fullName evidence="3">histidine kinase</fullName>
        <ecNumber evidence="3">2.7.13.3</ecNumber>
    </recommendedName>
</protein>
<dbReference type="PROSITE" id="PS50885">
    <property type="entry name" value="HAMP"/>
    <property type="match status" value="1"/>
</dbReference>
<evidence type="ECO:0000256" key="9">
    <source>
        <dbReference type="ARBA" id="ARBA00022741"/>
    </source>
</evidence>
<evidence type="ECO:0000256" key="15">
    <source>
        <dbReference type="SAM" id="MobiDB-lite"/>
    </source>
</evidence>
<keyword evidence="4" id="KW-1003">Cell membrane</keyword>
<dbReference type="EC" id="2.7.13.3" evidence="3"/>
<gene>
    <name evidence="19" type="ORF">HMPREF9440_00972</name>
</gene>
<organism evidence="19 20">
    <name type="scientific">Sutterella parvirubra YIT 11816</name>
    <dbReference type="NCBI Taxonomy" id="762967"/>
    <lineage>
        <taxon>Bacteria</taxon>
        <taxon>Pseudomonadati</taxon>
        <taxon>Pseudomonadota</taxon>
        <taxon>Betaproteobacteria</taxon>
        <taxon>Burkholderiales</taxon>
        <taxon>Sutterellaceae</taxon>
        <taxon>Sutterella</taxon>
    </lineage>
</organism>
<evidence type="ECO:0000256" key="8">
    <source>
        <dbReference type="ARBA" id="ARBA00022692"/>
    </source>
</evidence>
<keyword evidence="12 16" id="KW-1133">Transmembrane helix</keyword>
<evidence type="ECO:0000256" key="4">
    <source>
        <dbReference type="ARBA" id="ARBA00022475"/>
    </source>
</evidence>
<dbReference type="PANTHER" id="PTHR44936">
    <property type="entry name" value="SENSOR PROTEIN CREC"/>
    <property type="match status" value="1"/>
</dbReference>
<evidence type="ECO:0000259" key="17">
    <source>
        <dbReference type="PROSITE" id="PS50109"/>
    </source>
</evidence>
<dbReference type="GO" id="GO:0005524">
    <property type="term" value="F:ATP binding"/>
    <property type="evidence" value="ECO:0007669"/>
    <property type="project" value="UniProtKB-KW"/>
</dbReference>
<keyword evidence="10 19" id="KW-0418">Kinase</keyword>
<dbReference type="PROSITE" id="PS50109">
    <property type="entry name" value="HIS_KIN"/>
    <property type="match status" value="1"/>
</dbReference>
<accession>H3KE11</accession>
<dbReference type="SUPFAM" id="SSF158472">
    <property type="entry name" value="HAMP domain-like"/>
    <property type="match status" value="1"/>
</dbReference>
<keyword evidence="7" id="KW-0808">Transferase</keyword>
<dbReference type="InterPro" id="IPR003594">
    <property type="entry name" value="HATPase_dom"/>
</dbReference>
<dbReference type="SMART" id="SM00304">
    <property type="entry name" value="HAMP"/>
    <property type="match status" value="1"/>
</dbReference>